<proteinExistence type="predicted"/>
<keyword evidence="2" id="KW-1185">Reference proteome</keyword>
<protein>
    <submittedName>
        <fullName evidence="1">Putative lipoprotein</fullName>
    </submittedName>
</protein>
<dbReference type="Proteomes" id="UP000019678">
    <property type="component" value="Unassembled WGS sequence"/>
</dbReference>
<dbReference type="EMBL" id="ASRX01000095">
    <property type="protein sequence ID" value="EYF00889.1"/>
    <property type="molecule type" value="Genomic_DNA"/>
</dbReference>
<gene>
    <name evidence="1" type="ORF">CAP_8906</name>
</gene>
<dbReference type="AlphaFoldDB" id="A0A017SV92"/>
<comment type="caution">
    <text evidence="1">The sequence shown here is derived from an EMBL/GenBank/DDBJ whole genome shotgun (WGS) entry which is preliminary data.</text>
</comment>
<organism evidence="1 2">
    <name type="scientific">Chondromyces apiculatus DSM 436</name>
    <dbReference type="NCBI Taxonomy" id="1192034"/>
    <lineage>
        <taxon>Bacteria</taxon>
        <taxon>Pseudomonadati</taxon>
        <taxon>Myxococcota</taxon>
        <taxon>Polyangia</taxon>
        <taxon>Polyangiales</taxon>
        <taxon>Polyangiaceae</taxon>
        <taxon>Chondromyces</taxon>
    </lineage>
</organism>
<evidence type="ECO:0000313" key="2">
    <source>
        <dbReference type="Proteomes" id="UP000019678"/>
    </source>
</evidence>
<keyword evidence="1" id="KW-0449">Lipoprotein</keyword>
<accession>A0A017SV92</accession>
<name>A0A017SV92_9BACT</name>
<reference evidence="1 2" key="1">
    <citation type="submission" date="2013-05" db="EMBL/GenBank/DDBJ databases">
        <title>Genome assembly of Chondromyces apiculatus DSM 436.</title>
        <authorList>
            <person name="Sharma G."/>
            <person name="Khatri I."/>
            <person name="Kaur C."/>
            <person name="Mayilraj S."/>
            <person name="Subramanian S."/>
        </authorList>
    </citation>
    <scope>NUCLEOTIDE SEQUENCE [LARGE SCALE GENOMIC DNA]</scope>
    <source>
        <strain evidence="1 2">DSM 436</strain>
    </source>
</reference>
<evidence type="ECO:0000313" key="1">
    <source>
        <dbReference type="EMBL" id="EYF00889.1"/>
    </source>
</evidence>
<sequence>MPLRAYAVNEAPGMTAEGAPFAGQFQAGQTLEQQVQLVPGKCYTVVGVGMGVTDLNLQLVALTPVPGMSPTLAQDNSTGSNASVAGRGSCYKWPLPVGVNAKIVMTAAAGSGMAAAQLYSK</sequence>